<keyword evidence="7" id="KW-1185">Reference proteome</keyword>
<evidence type="ECO:0000313" key="6">
    <source>
        <dbReference type="EMBL" id="KAK9136176.1"/>
    </source>
</evidence>
<evidence type="ECO:0000313" key="7">
    <source>
        <dbReference type="Proteomes" id="UP001420932"/>
    </source>
</evidence>
<sequence length="616" mass="70353">MKRTSRKSENEYFSVDSKELVSHDDKDVTRKEMGLEWMLKPENVSARTQSKDIDLPEDGDAEEETKPNPKELNPYFKDNGSGYPEEGGEIKVGDNQLFSSSIVGDGGASWRLKALKRAQEQAAREDRKLEEIVEERWGSLGHLAVSAASYTAPGRREYFKDVSIRKSDMKEPKIHDSLSWRKKKGQNLSVEDASLITAATSSLNKFADDGSFLLEANCRMRKYAEGSSVTRLAGSEMIDSGLDSSIANKPSEDNSIVDQALSTNQLAAKAMQLRMKGKHEEANKLMNEVEILKAKQASESKLSIQGIERSSGRCLMRDSDVRQKKKEEDADLHLAHKIVRNKQYSVSGQADDEYDFDGDPVKNRRHKTGAKPDQLIEKSKIAQRILTQQERCHFCFENPSRPRHLVISIANFTYLMLPQRQPVVQGHCYIVPLQHESATRNVDDNVWEEIRNFKKCLIMMFRKQEKEVVFLETVIGLAKQRRHCLVECIPLPEEIARQAPLYFKKKKAIDEAEEEWSQHNAKKLINTGEKGLRGSIPKHFPYFHVEFGLKEGFVHVIDDESQFNSSLGLNVIRGMLQLPEEDMHRRVRYESIDRQKAAVATFAQQWEPLDWTKQLD</sequence>
<evidence type="ECO:0000256" key="2">
    <source>
        <dbReference type="SAM" id="Coils"/>
    </source>
</evidence>
<dbReference type="PANTHER" id="PTHR12072">
    <property type="entry name" value="CWF19, CELL CYCLE CONTROL PROTEIN"/>
    <property type="match status" value="1"/>
</dbReference>
<accession>A0AAP0JLA9</accession>
<dbReference type="EMBL" id="JBBNAF010000006">
    <property type="protein sequence ID" value="KAK9136176.1"/>
    <property type="molecule type" value="Genomic_DNA"/>
</dbReference>
<feature type="compositionally biased region" description="Basic and acidic residues" evidence="3">
    <location>
        <begin position="1"/>
        <end position="34"/>
    </location>
</feature>
<dbReference type="GO" id="GO:0000398">
    <property type="term" value="P:mRNA splicing, via spliceosome"/>
    <property type="evidence" value="ECO:0007669"/>
    <property type="project" value="TreeGrafter"/>
</dbReference>
<dbReference type="GO" id="GO:0071014">
    <property type="term" value="C:post-mRNA release spliceosomal complex"/>
    <property type="evidence" value="ECO:0007669"/>
    <property type="project" value="TreeGrafter"/>
</dbReference>
<evidence type="ECO:0000259" key="4">
    <source>
        <dbReference type="Pfam" id="PF04676"/>
    </source>
</evidence>
<evidence type="ECO:0000256" key="3">
    <source>
        <dbReference type="SAM" id="MobiDB-lite"/>
    </source>
</evidence>
<feature type="region of interest" description="Disordered" evidence="3">
    <location>
        <begin position="349"/>
        <end position="369"/>
    </location>
</feature>
<dbReference type="Proteomes" id="UP001420932">
    <property type="component" value="Unassembled WGS sequence"/>
</dbReference>
<feature type="domain" description="Cwf19-like C-terminal" evidence="5">
    <location>
        <begin position="383"/>
        <end position="504"/>
    </location>
</feature>
<evidence type="ECO:0008006" key="8">
    <source>
        <dbReference type="Google" id="ProtNLM"/>
    </source>
</evidence>
<dbReference type="PANTHER" id="PTHR12072:SF5">
    <property type="entry name" value="CWF19-LIKE PROTEIN 2"/>
    <property type="match status" value="1"/>
</dbReference>
<protein>
    <recommendedName>
        <fullName evidence="8">CWF19-like protein 2</fullName>
    </recommendedName>
</protein>
<dbReference type="InterPro" id="IPR006767">
    <property type="entry name" value="Cwf19-like_C_dom-2"/>
</dbReference>
<proteinExistence type="inferred from homology"/>
<keyword evidence="2" id="KW-0175">Coiled coil</keyword>
<dbReference type="Pfam" id="PF04676">
    <property type="entry name" value="CwfJ_C_2"/>
    <property type="match status" value="1"/>
</dbReference>
<dbReference type="Pfam" id="PF04677">
    <property type="entry name" value="CwfJ_C_1"/>
    <property type="match status" value="1"/>
</dbReference>
<feature type="coiled-coil region" evidence="2">
    <location>
        <begin position="268"/>
        <end position="295"/>
    </location>
</feature>
<comment type="caution">
    <text evidence="6">The sequence shown here is derived from an EMBL/GenBank/DDBJ whole genome shotgun (WGS) entry which is preliminary data.</text>
</comment>
<feature type="region of interest" description="Disordered" evidence="3">
    <location>
        <begin position="1"/>
        <end position="86"/>
    </location>
</feature>
<dbReference type="InterPro" id="IPR006768">
    <property type="entry name" value="Cwf19-like_C_dom-1"/>
</dbReference>
<evidence type="ECO:0000259" key="5">
    <source>
        <dbReference type="Pfam" id="PF04677"/>
    </source>
</evidence>
<organism evidence="6 7">
    <name type="scientific">Stephania yunnanensis</name>
    <dbReference type="NCBI Taxonomy" id="152371"/>
    <lineage>
        <taxon>Eukaryota</taxon>
        <taxon>Viridiplantae</taxon>
        <taxon>Streptophyta</taxon>
        <taxon>Embryophyta</taxon>
        <taxon>Tracheophyta</taxon>
        <taxon>Spermatophyta</taxon>
        <taxon>Magnoliopsida</taxon>
        <taxon>Ranunculales</taxon>
        <taxon>Menispermaceae</taxon>
        <taxon>Menispermoideae</taxon>
        <taxon>Cissampelideae</taxon>
        <taxon>Stephania</taxon>
    </lineage>
</organism>
<name>A0AAP0JLA9_9MAGN</name>
<reference evidence="6 7" key="1">
    <citation type="submission" date="2024-01" db="EMBL/GenBank/DDBJ databases">
        <title>Genome assemblies of Stephania.</title>
        <authorList>
            <person name="Yang L."/>
        </authorList>
    </citation>
    <scope>NUCLEOTIDE SEQUENCE [LARGE SCALE GENOMIC DNA]</scope>
    <source>
        <strain evidence="6">YNDBR</strain>
        <tissue evidence="6">Leaf</tissue>
    </source>
</reference>
<feature type="domain" description="Cwf19-like protein C-terminal" evidence="4">
    <location>
        <begin position="515"/>
        <end position="612"/>
    </location>
</feature>
<dbReference type="InterPro" id="IPR040194">
    <property type="entry name" value="Cwf19-like"/>
</dbReference>
<comment type="similarity">
    <text evidence="1">Belongs to the CWF19 family.</text>
</comment>
<gene>
    <name evidence="6" type="ORF">Syun_015506</name>
</gene>
<dbReference type="AlphaFoldDB" id="A0AAP0JLA9"/>
<evidence type="ECO:0000256" key="1">
    <source>
        <dbReference type="ARBA" id="ARBA00006795"/>
    </source>
</evidence>